<sequence length="587" mass="61796">MTVLPRAPLVEIRGLTVGFPATGEAPVVQGLDLTLHPGQCVALVGESGSGKSVTARTLLNLAGDGARITAERFRIQGRDARSFREAEWRRLRGTFAGLVMQDALVSLDPLRTVGQEVGEVLTEHRLVRGRQALAGRVHDTLARVGMPRPPARAQQFAHQLSGGLRQRALIAAAIAAEPELIIADEPTTALDPAIQAQVLAVLADRVRDGAGLLLISHDIALVAGIADRVLVMRAGRVVEAGPTRTVLEHPRHPYTRQLLAAIPSAASRGSRLSSARIEGGAAAILRAPLPPRAGIGAPVLEVRSIAKRYAHRAARGGTETLAALDGVSFTVRAGEVLGVIGASGSGKSTCAKIVLGLLEPDAGTVSLLGQPWSGTSEARRRPLRRRLQYIPQDPLSSFDPRYRVGDIIGENLPELGARQREARIRALLDQVGLSGALVTRSPRALSGGQRQRVAIARALAAEPALIVCDEPVSALDVSIQAQVLDLLADLQARLGTALLFISHDHGVIQHIADSVLVLYEGRIIDQGSVTDVFGRAAPDGPPGRPEAALQAPSAGSRPRSRWSGQPAGSSDSIADRAVAAPSPLRIV</sequence>
<comment type="similarity">
    <text evidence="2">Belongs to the ABC transporter superfamily.</text>
</comment>
<evidence type="ECO:0000259" key="7">
    <source>
        <dbReference type="PROSITE" id="PS50893"/>
    </source>
</evidence>
<evidence type="ECO:0000256" key="3">
    <source>
        <dbReference type="ARBA" id="ARBA00022448"/>
    </source>
</evidence>
<dbReference type="SUPFAM" id="SSF52540">
    <property type="entry name" value="P-loop containing nucleoside triphosphate hydrolases"/>
    <property type="match status" value="2"/>
</dbReference>
<feature type="compositionally biased region" description="Polar residues" evidence="6">
    <location>
        <begin position="562"/>
        <end position="572"/>
    </location>
</feature>
<evidence type="ECO:0000256" key="1">
    <source>
        <dbReference type="ARBA" id="ARBA00004417"/>
    </source>
</evidence>
<dbReference type="GO" id="GO:0005886">
    <property type="term" value="C:plasma membrane"/>
    <property type="evidence" value="ECO:0007669"/>
    <property type="project" value="UniProtKB-SubCell"/>
</dbReference>
<name>A0A6L3SX67_9HYPH</name>
<evidence type="ECO:0000313" key="9">
    <source>
        <dbReference type="Proteomes" id="UP000474159"/>
    </source>
</evidence>
<dbReference type="InterPro" id="IPR050319">
    <property type="entry name" value="ABC_transp_ATP-bind"/>
</dbReference>
<keyword evidence="5 8" id="KW-0067">ATP-binding</keyword>
<dbReference type="InterPro" id="IPR003593">
    <property type="entry name" value="AAA+_ATPase"/>
</dbReference>
<dbReference type="InterPro" id="IPR003439">
    <property type="entry name" value="ABC_transporter-like_ATP-bd"/>
</dbReference>
<feature type="domain" description="ABC transporter" evidence="7">
    <location>
        <begin position="300"/>
        <end position="545"/>
    </location>
</feature>
<comment type="subcellular location">
    <subcellularLocation>
        <location evidence="1">Cell inner membrane</location>
        <topology evidence="1">Peripheral membrane protein</topology>
    </subcellularLocation>
</comment>
<feature type="domain" description="ABC transporter" evidence="7">
    <location>
        <begin position="12"/>
        <end position="259"/>
    </location>
</feature>
<dbReference type="GO" id="GO:0055085">
    <property type="term" value="P:transmembrane transport"/>
    <property type="evidence" value="ECO:0007669"/>
    <property type="project" value="UniProtKB-ARBA"/>
</dbReference>
<dbReference type="PROSITE" id="PS00211">
    <property type="entry name" value="ABC_TRANSPORTER_1"/>
    <property type="match status" value="1"/>
</dbReference>
<dbReference type="GO" id="GO:0015833">
    <property type="term" value="P:peptide transport"/>
    <property type="evidence" value="ECO:0007669"/>
    <property type="project" value="InterPro"/>
</dbReference>
<dbReference type="PANTHER" id="PTHR43776:SF7">
    <property type="entry name" value="D,D-DIPEPTIDE TRANSPORT ATP-BINDING PROTEIN DDPF-RELATED"/>
    <property type="match status" value="1"/>
</dbReference>
<evidence type="ECO:0000256" key="2">
    <source>
        <dbReference type="ARBA" id="ARBA00005417"/>
    </source>
</evidence>
<dbReference type="CDD" id="cd03257">
    <property type="entry name" value="ABC_NikE_OppD_transporters"/>
    <property type="match status" value="2"/>
</dbReference>
<dbReference type="Pfam" id="PF00005">
    <property type="entry name" value="ABC_tran"/>
    <property type="match status" value="2"/>
</dbReference>
<dbReference type="Pfam" id="PF08352">
    <property type="entry name" value="oligo_HPY"/>
    <property type="match status" value="1"/>
</dbReference>
<dbReference type="InterPro" id="IPR013563">
    <property type="entry name" value="Oligopep_ABC_C"/>
</dbReference>
<dbReference type="GO" id="GO:0016887">
    <property type="term" value="F:ATP hydrolysis activity"/>
    <property type="evidence" value="ECO:0007669"/>
    <property type="project" value="InterPro"/>
</dbReference>
<evidence type="ECO:0000256" key="6">
    <source>
        <dbReference type="SAM" id="MobiDB-lite"/>
    </source>
</evidence>
<dbReference type="AlphaFoldDB" id="A0A6L3SX67"/>
<comment type="caution">
    <text evidence="8">The sequence shown here is derived from an EMBL/GenBank/DDBJ whole genome shotgun (WGS) entry which is preliminary data.</text>
</comment>
<dbReference type="PROSITE" id="PS50893">
    <property type="entry name" value="ABC_TRANSPORTER_2"/>
    <property type="match status" value="2"/>
</dbReference>
<accession>A0A6L3SX67</accession>
<dbReference type="Gene3D" id="3.40.50.300">
    <property type="entry name" value="P-loop containing nucleotide triphosphate hydrolases"/>
    <property type="match status" value="2"/>
</dbReference>
<evidence type="ECO:0000256" key="5">
    <source>
        <dbReference type="ARBA" id="ARBA00022840"/>
    </source>
</evidence>
<keyword evidence="4" id="KW-0547">Nucleotide-binding</keyword>
<reference evidence="8 9" key="1">
    <citation type="submission" date="2019-09" db="EMBL/GenBank/DDBJ databases">
        <title>YIM 48816 draft genome.</title>
        <authorList>
            <person name="Jiang L."/>
        </authorList>
    </citation>
    <scope>NUCLEOTIDE SEQUENCE [LARGE SCALE GENOMIC DNA]</scope>
    <source>
        <strain evidence="8 9">YIM 48816</strain>
    </source>
</reference>
<dbReference type="PANTHER" id="PTHR43776">
    <property type="entry name" value="TRANSPORT ATP-BINDING PROTEIN"/>
    <property type="match status" value="1"/>
</dbReference>
<proteinExistence type="inferred from homology"/>
<feature type="region of interest" description="Disordered" evidence="6">
    <location>
        <begin position="535"/>
        <end position="587"/>
    </location>
</feature>
<evidence type="ECO:0000313" key="8">
    <source>
        <dbReference type="EMBL" id="KAB1078494.1"/>
    </source>
</evidence>
<gene>
    <name evidence="8" type="ORF">F6X53_13915</name>
</gene>
<dbReference type="GO" id="GO:0005524">
    <property type="term" value="F:ATP binding"/>
    <property type="evidence" value="ECO:0007669"/>
    <property type="project" value="UniProtKB-KW"/>
</dbReference>
<dbReference type="InterPro" id="IPR017871">
    <property type="entry name" value="ABC_transporter-like_CS"/>
</dbReference>
<dbReference type="EMBL" id="VZZK01000013">
    <property type="protein sequence ID" value="KAB1078494.1"/>
    <property type="molecule type" value="Genomic_DNA"/>
</dbReference>
<organism evidence="8 9">
    <name type="scientific">Methylobacterium soli</name>
    <dbReference type="NCBI Taxonomy" id="553447"/>
    <lineage>
        <taxon>Bacteria</taxon>
        <taxon>Pseudomonadati</taxon>
        <taxon>Pseudomonadota</taxon>
        <taxon>Alphaproteobacteria</taxon>
        <taxon>Hyphomicrobiales</taxon>
        <taxon>Methylobacteriaceae</taxon>
        <taxon>Methylobacterium</taxon>
    </lineage>
</organism>
<evidence type="ECO:0000256" key="4">
    <source>
        <dbReference type="ARBA" id="ARBA00022741"/>
    </source>
</evidence>
<keyword evidence="9" id="KW-1185">Reference proteome</keyword>
<dbReference type="SMART" id="SM00382">
    <property type="entry name" value="AAA"/>
    <property type="match status" value="2"/>
</dbReference>
<dbReference type="InterPro" id="IPR027417">
    <property type="entry name" value="P-loop_NTPase"/>
</dbReference>
<dbReference type="RefSeq" id="WP_151000755.1">
    <property type="nucleotide sequence ID" value="NZ_VZZK01000013.1"/>
</dbReference>
<protein>
    <submittedName>
        <fullName evidence="8">ABC transporter ATP-binding protein</fullName>
    </submittedName>
</protein>
<dbReference type="Proteomes" id="UP000474159">
    <property type="component" value="Unassembled WGS sequence"/>
</dbReference>
<dbReference type="OrthoDB" id="9802264at2"/>
<keyword evidence="3" id="KW-0813">Transport</keyword>